<evidence type="ECO:0000313" key="2">
    <source>
        <dbReference type="Proteomes" id="UP000193648"/>
    </source>
</evidence>
<evidence type="ECO:0000313" key="1">
    <source>
        <dbReference type="EMBL" id="ORZ15478.1"/>
    </source>
</evidence>
<proteinExistence type="predicted"/>
<dbReference type="EMBL" id="MCFF01000019">
    <property type="protein sequence ID" value="ORZ15478.1"/>
    <property type="molecule type" value="Genomic_DNA"/>
</dbReference>
<name>A0A1Y2GM92_9FUNG</name>
<sequence length="125" mass="14219">MAIKTRNDFANGLVLNPLAYDTVQTKRQQQSDVDEEDLSQGLKLSQGFLNTACFKGSRHTNSSMSHGVVPETNLQFYFDTNLDKCPMDVMCEPTSYSHFCSLVGKGLRLEKVMVFFYEEDYLDNI</sequence>
<protein>
    <submittedName>
        <fullName evidence="1">Uncharacterized protein</fullName>
    </submittedName>
</protein>
<organism evidence="1 2">
    <name type="scientific">Lobosporangium transversale</name>
    <dbReference type="NCBI Taxonomy" id="64571"/>
    <lineage>
        <taxon>Eukaryota</taxon>
        <taxon>Fungi</taxon>
        <taxon>Fungi incertae sedis</taxon>
        <taxon>Mucoromycota</taxon>
        <taxon>Mortierellomycotina</taxon>
        <taxon>Mortierellomycetes</taxon>
        <taxon>Mortierellales</taxon>
        <taxon>Mortierellaceae</taxon>
        <taxon>Lobosporangium</taxon>
    </lineage>
</organism>
<gene>
    <name evidence="1" type="ORF">BCR41DRAFT_386605</name>
</gene>
<comment type="caution">
    <text evidence="1">The sequence shown here is derived from an EMBL/GenBank/DDBJ whole genome shotgun (WGS) entry which is preliminary data.</text>
</comment>
<dbReference type="RefSeq" id="XP_021881226.1">
    <property type="nucleotide sequence ID" value="XM_022027813.1"/>
</dbReference>
<accession>A0A1Y2GM92</accession>
<dbReference type="AlphaFoldDB" id="A0A1Y2GM92"/>
<dbReference type="Proteomes" id="UP000193648">
    <property type="component" value="Unassembled WGS sequence"/>
</dbReference>
<reference evidence="1 2" key="1">
    <citation type="submission" date="2016-07" db="EMBL/GenBank/DDBJ databases">
        <title>Pervasive Adenine N6-methylation of Active Genes in Fungi.</title>
        <authorList>
            <consortium name="DOE Joint Genome Institute"/>
            <person name="Mondo S.J."/>
            <person name="Dannebaum R.O."/>
            <person name="Kuo R.C."/>
            <person name="Labutti K."/>
            <person name="Haridas S."/>
            <person name="Kuo A."/>
            <person name="Salamov A."/>
            <person name="Ahrendt S.R."/>
            <person name="Lipzen A."/>
            <person name="Sullivan W."/>
            <person name="Andreopoulos W.B."/>
            <person name="Clum A."/>
            <person name="Lindquist E."/>
            <person name="Daum C."/>
            <person name="Ramamoorthy G.K."/>
            <person name="Gryganskyi A."/>
            <person name="Culley D."/>
            <person name="Magnuson J.K."/>
            <person name="James T.Y."/>
            <person name="O'Malley M.A."/>
            <person name="Stajich J.E."/>
            <person name="Spatafora J.W."/>
            <person name="Visel A."/>
            <person name="Grigoriev I.V."/>
        </authorList>
    </citation>
    <scope>NUCLEOTIDE SEQUENCE [LARGE SCALE GENOMIC DNA]</scope>
    <source>
        <strain evidence="1 2">NRRL 3116</strain>
    </source>
</reference>
<dbReference type="InParanoid" id="A0A1Y2GM92"/>
<keyword evidence="2" id="KW-1185">Reference proteome</keyword>
<dbReference type="GeneID" id="33569656"/>